<dbReference type="Pfam" id="PF00078">
    <property type="entry name" value="RVT_1"/>
    <property type="match status" value="1"/>
</dbReference>
<keyword evidence="5" id="KW-0255">Endonuclease</keyword>
<keyword evidence="4" id="KW-0540">Nuclease</keyword>
<proteinExistence type="predicted"/>
<dbReference type="InterPro" id="IPR043128">
    <property type="entry name" value="Rev_trsase/Diguanyl_cyclase"/>
</dbReference>
<name>A0A1Y1N8I8_PHOPY</name>
<keyword evidence="8" id="KW-0511">Multifunctional enzyme</keyword>
<evidence type="ECO:0000256" key="1">
    <source>
        <dbReference type="ARBA" id="ARBA00022670"/>
    </source>
</evidence>
<reference evidence="10" key="1">
    <citation type="journal article" date="2016" name="Sci. Rep.">
        <title>Molecular characterization of firefly nuptial gifts: a multi-omics approach sheds light on postcopulatory sexual selection.</title>
        <authorList>
            <person name="Al-Wathiqui N."/>
            <person name="Fallon T.R."/>
            <person name="South A."/>
            <person name="Weng J.K."/>
            <person name="Lewis S.M."/>
        </authorList>
    </citation>
    <scope>NUCLEOTIDE SEQUENCE</scope>
</reference>
<dbReference type="FunFam" id="3.10.10.10:FF:000007">
    <property type="entry name" value="Retrovirus-related Pol polyprotein from transposon 17.6-like Protein"/>
    <property type="match status" value="1"/>
</dbReference>
<evidence type="ECO:0000256" key="8">
    <source>
        <dbReference type="ARBA" id="ARBA00023268"/>
    </source>
</evidence>
<dbReference type="InterPro" id="IPR000477">
    <property type="entry name" value="RT_dom"/>
</dbReference>
<accession>A0A1Y1N8I8</accession>
<evidence type="ECO:0000256" key="3">
    <source>
        <dbReference type="ARBA" id="ARBA00022695"/>
    </source>
</evidence>
<dbReference type="CDD" id="cd01647">
    <property type="entry name" value="RT_LTR"/>
    <property type="match status" value="1"/>
</dbReference>
<dbReference type="Gene3D" id="3.30.70.270">
    <property type="match status" value="2"/>
</dbReference>
<dbReference type="Gene3D" id="3.10.10.10">
    <property type="entry name" value="HIV Type 1 Reverse Transcriptase, subunit A, domain 1"/>
    <property type="match status" value="1"/>
</dbReference>
<dbReference type="GO" id="GO:0003964">
    <property type="term" value="F:RNA-directed DNA polymerase activity"/>
    <property type="evidence" value="ECO:0007669"/>
    <property type="project" value="UniProtKB-KW"/>
</dbReference>
<keyword evidence="3" id="KW-0548">Nucleotidyltransferase</keyword>
<dbReference type="PANTHER" id="PTHR37984">
    <property type="entry name" value="PROTEIN CBG26694"/>
    <property type="match status" value="1"/>
</dbReference>
<dbReference type="PROSITE" id="PS50878">
    <property type="entry name" value="RT_POL"/>
    <property type="match status" value="1"/>
</dbReference>
<dbReference type="GO" id="GO:0006508">
    <property type="term" value="P:proteolysis"/>
    <property type="evidence" value="ECO:0007669"/>
    <property type="project" value="UniProtKB-KW"/>
</dbReference>
<dbReference type="InterPro" id="IPR043502">
    <property type="entry name" value="DNA/RNA_pol_sf"/>
</dbReference>
<dbReference type="PANTHER" id="PTHR37984:SF5">
    <property type="entry name" value="PROTEIN NYNRIN-LIKE"/>
    <property type="match status" value="1"/>
</dbReference>
<dbReference type="InterPro" id="IPR041577">
    <property type="entry name" value="RT_RNaseH_2"/>
</dbReference>
<evidence type="ECO:0000256" key="7">
    <source>
        <dbReference type="ARBA" id="ARBA00022918"/>
    </source>
</evidence>
<keyword evidence="6" id="KW-0378">Hydrolase</keyword>
<keyword evidence="7" id="KW-0695">RNA-directed DNA polymerase</keyword>
<dbReference type="GO" id="GO:0004519">
    <property type="term" value="F:endonuclease activity"/>
    <property type="evidence" value="ECO:0007669"/>
    <property type="project" value="UniProtKB-KW"/>
</dbReference>
<evidence type="ECO:0000256" key="2">
    <source>
        <dbReference type="ARBA" id="ARBA00022679"/>
    </source>
</evidence>
<keyword evidence="2" id="KW-0808">Transferase</keyword>
<evidence type="ECO:0000256" key="4">
    <source>
        <dbReference type="ARBA" id="ARBA00022722"/>
    </source>
</evidence>
<evidence type="ECO:0000259" key="9">
    <source>
        <dbReference type="PROSITE" id="PS50878"/>
    </source>
</evidence>
<dbReference type="GO" id="GO:0008233">
    <property type="term" value="F:peptidase activity"/>
    <property type="evidence" value="ECO:0007669"/>
    <property type="project" value="UniProtKB-KW"/>
</dbReference>
<feature type="domain" description="Reverse transcriptase" evidence="9">
    <location>
        <begin position="94"/>
        <end position="271"/>
    </location>
</feature>
<dbReference type="Pfam" id="PF17919">
    <property type="entry name" value="RT_RNaseH_2"/>
    <property type="match status" value="1"/>
</dbReference>
<keyword evidence="1" id="KW-0645">Protease</keyword>
<dbReference type="AlphaFoldDB" id="A0A1Y1N8I8"/>
<organism evidence="10">
    <name type="scientific">Photinus pyralis</name>
    <name type="common">Common eastern firefly</name>
    <name type="synonym">Lampyris pyralis</name>
    <dbReference type="NCBI Taxonomy" id="7054"/>
    <lineage>
        <taxon>Eukaryota</taxon>
        <taxon>Metazoa</taxon>
        <taxon>Ecdysozoa</taxon>
        <taxon>Arthropoda</taxon>
        <taxon>Hexapoda</taxon>
        <taxon>Insecta</taxon>
        <taxon>Pterygota</taxon>
        <taxon>Neoptera</taxon>
        <taxon>Endopterygota</taxon>
        <taxon>Coleoptera</taxon>
        <taxon>Polyphaga</taxon>
        <taxon>Elateriformia</taxon>
        <taxon>Elateroidea</taxon>
        <taxon>Lampyridae</taxon>
        <taxon>Lampyrinae</taxon>
        <taxon>Photinus</taxon>
    </lineage>
</organism>
<evidence type="ECO:0000313" key="10">
    <source>
        <dbReference type="EMBL" id="JAV94029.1"/>
    </source>
</evidence>
<dbReference type="SUPFAM" id="SSF56672">
    <property type="entry name" value="DNA/RNA polymerases"/>
    <property type="match status" value="1"/>
</dbReference>
<sequence>MKGRKLIDGNTLLSVSAIASANPVHSVHSIHDSAPFADLLRKFKDVTIPQVLVNKVTHGVTHHITTSGPPVFSKPRRLSGNRLTAARAEFAHMIELGICRPSQSPWASPLHLVPKKDGSLRPCGDYRQLNAVTVPDRYPLPHMQDVSQILDKCTIFSKLDLVRAFHQIPVEPSDIEKTAITTPFGLFEFTVMTFGLRNAAQTFQRLINQVLKELPYTFAYLDDVLIASQDEATHRRHLETVLQRFQEHGITINAAKCVFGASSLTFLGIDISSEGIKPSVTRVQTLKNLPLPTTIQELRRTLGMFNYYRRFIKNAAASQHLLNNLLKGPSKRNDKRKIEWTDEHVAAYERCRDDLANACLLAHPRHDDTPLILSIDASDVAMGAVLEQIMETNTRPLDFFSRKLTPTEAKYSTFDRE</sequence>
<dbReference type="InterPro" id="IPR050951">
    <property type="entry name" value="Retrovirus_Pol_polyprotein"/>
</dbReference>
<evidence type="ECO:0000256" key="6">
    <source>
        <dbReference type="ARBA" id="ARBA00022801"/>
    </source>
</evidence>
<protein>
    <recommendedName>
        <fullName evidence="9">Reverse transcriptase domain-containing protein</fullName>
    </recommendedName>
</protein>
<evidence type="ECO:0000256" key="5">
    <source>
        <dbReference type="ARBA" id="ARBA00022759"/>
    </source>
</evidence>
<dbReference type="EMBL" id="GEZM01010484">
    <property type="protein sequence ID" value="JAV94029.1"/>
    <property type="molecule type" value="Transcribed_RNA"/>
</dbReference>